<feature type="chain" id="PRO_5031274197" evidence="1">
    <location>
        <begin position="27"/>
        <end position="72"/>
    </location>
</feature>
<proteinExistence type="predicted"/>
<dbReference type="Proteomes" id="UP000547674">
    <property type="component" value="Unassembled WGS sequence"/>
</dbReference>
<sequence length="72" mass="7786">MRHAFRFVLCSLVFAAAAFASSTAQAETNPVNLALFNPIQIFGEDTSVEGVRVNLIYGKNRDVTGLDLGLIN</sequence>
<keyword evidence="1" id="KW-0732">Signal</keyword>
<feature type="signal peptide" evidence="1">
    <location>
        <begin position="1"/>
        <end position="26"/>
    </location>
</feature>
<evidence type="ECO:0000256" key="1">
    <source>
        <dbReference type="SAM" id="SignalP"/>
    </source>
</evidence>
<evidence type="ECO:0000313" key="3">
    <source>
        <dbReference type="Proteomes" id="UP000547674"/>
    </source>
</evidence>
<accession>A0A7Y2E6Q7</accession>
<dbReference type="EMBL" id="JABDJR010000215">
    <property type="protein sequence ID" value="NNF06228.1"/>
    <property type="molecule type" value="Genomic_DNA"/>
</dbReference>
<evidence type="ECO:0000313" key="2">
    <source>
        <dbReference type="EMBL" id="NNF06228.1"/>
    </source>
</evidence>
<comment type="caution">
    <text evidence="2">The sequence shown here is derived from an EMBL/GenBank/DDBJ whole genome shotgun (WGS) entry which is preliminary data.</text>
</comment>
<gene>
    <name evidence="2" type="ORF">HKN21_05670</name>
</gene>
<reference evidence="2 3" key="1">
    <citation type="submission" date="2020-03" db="EMBL/GenBank/DDBJ databases">
        <title>Metabolic flexibility allows generalist bacteria to become dominant in a frequently disturbed ecosystem.</title>
        <authorList>
            <person name="Chen Y.-J."/>
            <person name="Leung P.M."/>
            <person name="Bay S.K."/>
            <person name="Hugenholtz P."/>
            <person name="Kessler A.J."/>
            <person name="Shelley G."/>
            <person name="Waite D.W."/>
            <person name="Cook P.L."/>
            <person name="Greening C."/>
        </authorList>
    </citation>
    <scope>NUCLEOTIDE SEQUENCE [LARGE SCALE GENOMIC DNA]</scope>
    <source>
        <strain evidence="2">SS_bin_28</strain>
    </source>
</reference>
<feature type="non-terminal residue" evidence="2">
    <location>
        <position position="72"/>
    </location>
</feature>
<organism evidence="2 3">
    <name type="scientific">Eiseniibacteriota bacterium</name>
    <dbReference type="NCBI Taxonomy" id="2212470"/>
    <lineage>
        <taxon>Bacteria</taxon>
        <taxon>Candidatus Eiseniibacteriota</taxon>
    </lineage>
</organism>
<dbReference type="AlphaFoldDB" id="A0A7Y2E6Q7"/>
<name>A0A7Y2E6Q7_UNCEI</name>
<protein>
    <submittedName>
        <fullName evidence="2">Uncharacterized protein</fullName>
    </submittedName>
</protein>